<evidence type="ECO:0000313" key="2">
    <source>
        <dbReference type="EMBL" id="CAE6496567.1"/>
    </source>
</evidence>
<name>A0A8H3CTT1_9AGAM</name>
<feature type="compositionally biased region" description="Basic residues" evidence="1">
    <location>
        <begin position="1099"/>
        <end position="1113"/>
    </location>
</feature>
<reference evidence="2" key="1">
    <citation type="submission" date="2021-01" db="EMBL/GenBank/DDBJ databases">
        <authorList>
            <person name="Kaushik A."/>
        </authorList>
    </citation>
    <scope>NUCLEOTIDE SEQUENCE</scope>
    <source>
        <strain evidence="2">AG4-RS23</strain>
    </source>
</reference>
<evidence type="ECO:0000313" key="3">
    <source>
        <dbReference type="Proteomes" id="UP000663861"/>
    </source>
</evidence>
<dbReference type="Proteomes" id="UP000663861">
    <property type="component" value="Unassembled WGS sequence"/>
</dbReference>
<feature type="region of interest" description="Disordered" evidence="1">
    <location>
        <begin position="1079"/>
        <end position="1113"/>
    </location>
</feature>
<comment type="caution">
    <text evidence="2">The sequence shown here is derived from an EMBL/GenBank/DDBJ whole genome shotgun (WGS) entry which is preliminary data.</text>
</comment>
<sequence>ATQGASAKGALVDAARKMETCAKSEKSLHTASTLWYHAATCWHGAKDIVHASRAYCEGGFYDQAAVISFEAQNMDECLVILAAHSGRMDPALVERIEEVASVHFLRERRYDALQKLFKGDLDRCIALARSLRFPTQLKELLQRNRQFEALANEYLRDGLPARAIECLLKVQKPSAIERSKKILSGYLWTTFGLNATRTQHSVQQAEDLIKMSETSQGLSDPAAPYDVRIFSILLRHRTISLQLFGDILSSLNPSIEDERLRLTLIYHHILKAEKNTFDSYATFSEHLQVWPKYTASIQLLTEIPSPSQSPCVCRILGLAEPMPTNSKSGSNTSITVPNGTFLQIFVSKGRATKKNSIRDLTLPVNSADTSIREALAEHIQQSLKDLHTNLLAAPWTQPLYPAQHAYLSIASDHPSQLTHQSRDLIHDLDLVCSALEPAKGYSFSVCATGFNKAGADRIQTFWLVRLFNAIFTPMGSVNRTGLEFLNSGCPNGINTWAEEALASLDPNKHKQTFATLLVIYLSISSELHPGRAQEKYTFPPRTKGPTRRLSGQELFAASISTLHQPGSLGRLNTVVNAFERIAEKGWSIDAMALIHLVERTTRDIILAERAITTLPWSYGGFSGLVVPLSWASSLVMHAKYPQTLRPPPTDAFARHLGVILIQLLSGIPERWKVLKNDPEVHNIESLTARLVWSISLLAINLHPAHPALPTIFNVLKAPIAKGENFTPTLVTAELAALTINPDSFPAGFNQKLCLTLLTKTLRHDELVMLLGNHGVACPAKQGLVKRTIIFDNFAHLRAILFGGSKEMTSVNFPPPFELHDPRDTSIEALPESPLAETTPHHEVDASQAHATTSLSRPETPLYFSDSQSQAEEEDPKDSGLKAKLTEEAALQRIQPAWRRAIEIRAQRRRLHEYTGEGRLYEEHRHNFPKMGKSADKRDASALYLIRGPCLSIVLGLQMLVEEMGEYLEHIEDNLKGEENLTPKDVAEIQKTNKRNRELVKGYVAKANECLPPNKPPKIIKPGNISGIRNQTKVIWDIFMAVKNSKTLPHDDDFKAIEVQISHGREVILKALDKIFHNKADKVDKAGKAKKAGKAGKVGKGGKKARKGKANKAR</sequence>
<feature type="non-terminal residue" evidence="2">
    <location>
        <position position="1"/>
    </location>
</feature>
<feature type="region of interest" description="Disordered" evidence="1">
    <location>
        <begin position="835"/>
        <end position="881"/>
    </location>
</feature>
<protein>
    <submittedName>
        <fullName evidence="2">Uncharacterized protein</fullName>
    </submittedName>
</protein>
<dbReference type="AlphaFoldDB" id="A0A8H3CTT1"/>
<gene>
    <name evidence="2" type="ORF">RDB_LOCUS117517</name>
</gene>
<accession>A0A8H3CTT1</accession>
<proteinExistence type="predicted"/>
<organism evidence="2 3">
    <name type="scientific">Rhizoctonia solani</name>
    <dbReference type="NCBI Taxonomy" id="456999"/>
    <lineage>
        <taxon>Eukaryota</taxon>
        <taxon>Fungi</taxon>
        <taxon>Dikarya</taxon>
        <taxon>Basidiomycota</taxon>
        <taxon>Agaricomycotina</taxon>
        <taxon>Agaricomycetes</taxon>
        <taxon>Cantharellales</taxon>
        <taxon>Ceratobasidiaceae</taxon>
        <taxon>Rhizoctonia</taxon>
    </lineage>
</organism>
<dbReference type="EMBL" id="CAJMWY010002885">
    <property type="protein sequence ID" value="CAE6496567.1"/>
    <property type="molecule type" value="Genomic_DNA"/>
</dbReference>
<evidence type="ECO:0000256" key="1">
    <source>
        <dbReference type="SAM" id="MobiDB-lite"/>
    </source>
</evidence>